<keyword evidence="19" id="KW-1185">Reference proteome</keyword>
<sequence>MKVTQEKLPASRLGLEIEIPSESTSQAYEKTLQQLIRNANIPGFRKGKVPRQVVLQRYGTRSIKATAIEDLIEDSLRQVLEQEKIDALGNAELRSSLDELVEQYEPGQPLTVSLSIDVAPTAKLVNYKGLTAQAEEILYKPERVDEVLESYRERSATRVPVEGRPAKEHDIAVIDFSGQITGDEPKEIPGGSATDFEVELSEGRFIPGFVEGIIGMSVGETKEIEATFPEDYSQAELAGQPAVFTVTLKDLKEKELPELDDDFAQDISEFETLAELRESLEKRFQDEANDKTKANKQEALLEALVANLEVELPETLIRREVDHMITQTAMRFAEQGMDIKQMFTPEMVNMMRERSRPEAIARLRRTMALGEVAKQESITVDAAEVEAKVEEVLEDLEGRSVDRDRLREVIEEDLIRDKIFEFLEANSTVELVPEGTLVKEEPVEMEPTQDDAADTATLSSTPSSTEDAVEVGAEPEPALAEEPASPEAAVEVVAEVDAPATPAEKTSKSTTRSKSAKSAAESPESAESEAIAEVEAPEEAAAKPAARKRSTPKSKKDEA</sequence>
<dbReference type="Pfam" id="PF00254">
    <property type="entry name" value="FKBP_C"/>
    <property type="match status" value="1"/>
</dbReference>
<dbReference type="InterPro" id="IPR008880">
    <property type="entry name" value="Trigger_fac_C"/>
</dbReference>
<evidence type="ECO:0000256" key="16">
    <source>
        <dbReference type="SAM" id="MobiDB-lite"/>
    </source>
</evidence>
<protein>
    <recommendedName>
        <fullName evidence="4 12">Trigger factor</fullName>
        <shortName evidence="12">TF</shortName>
        <ecNumber evidence="3 12">5.2.1.8</ecNumber>
    </recommendedName>
    <alternativeName>
        <fullName evidence="11 12">PPIase</fullName>
    </alternativeName>
</protein>
<dbReference type="GO" id="GO:0003755">
    <property type="term" value="F:peptidyl-prolyl cis-trans isomerase activity"/>
    <property type="evidence" value="ECO:0007669"/>
    <property type="project" value="UniProtKB-UniRule"/>
</dbReference>
<evidence type="ECO:0000256" key="2">
    <source>
        <dbReference type="ARBA" id="ARBA00005464"/>
    </source>
</evidence>
<dbReference type="InterPro" id="IPR001179">
    <property type="entry name" value="PPIase_FKBP_dom"/>
</dbReference>
<dbReference type="NCBIfam" id="TIGR00115">
    <property type="entry name" value="tig"/>
    <property type="match status" value="1"/>
</dbReference>
<dbReference type="PROSITE" id="PS50059">
    <property type="entry name" value="FKBP_PPIASE"/>
    <property type="match status" value="1"/>
</dbReference>
<evidence type="ECO:0000256" key="9">
    <source>
        <dbReference type="ARBA" id="ARBA00023306"/>
    </source>
</evidence>
<comment type="similarity">
    <text evidence="2 12 14">Belongs to the FKBP-type PPIase family. Tig subfamily.</text>
</comment>
<dbReference type="EMBL" id="CP053661">
    <property type="protein sequence ID" value="QKD82191.1"/>
    <property type="molecule type" value="Genomic_DNA"/>
</dbReference>
<feature type="compositionally biased region" description="Low complexity" evidence="16">
    <location>
        <begin position="470"/>
        <end position="523"/>
    </location>
</feature>
<dbReference type="Gene3D" id="3.10.50.40">
    <property type="match status" value="1"/>
</dbReference>
<dbReference type="GO" id="GO:0044183">
    <property type="term" value="F:protein folding chaperone"/>
    <property type="evidence" value="ECO:0007669"/>
    <property type="project" value="TreeGrafter"/>
</dbReference>
<keyword evidence="12" id="KW-0963">Cytoplasm</keyword>
<feature type="compositionally biased region" description="Polar residues" evidence="16">
    <location>
        <begin position="456"/>
        <end position="465"/>
    </location>
</feature>
<evidence type="ECO:0000313" key="19">
    <source>
        <dbReference type="Proteomes" id="UP000505210"/>
    </source>
</evidence>
<evidence type="ECO:0000256" key="12">
    <source>
        <dbReference type="HAMAP-Rule" id="MF_00303"/>
    </source>
</evidence>
<keyword evidence="6 12" id="KW-0697">Rotamase</keyword>
<evidence type="ECO:0000256" key="8">
    <source>
        <dbReference type="ARBA" id="ARBA00023235"/>
    </source>
</evidence>
<feature type="region of interest" description="Disordered" evidence="16">
    <location>
        <begin position="434"/>
        <end position="559"/>
    </location>
</feature>
<keyword evidence="9 12" id="KW-0131">Cell cycle</keyword>
<dbReference type="Pfam" id="PF05698">
    <property type="entry name" value="Trigger_C"/>
    <property type="match status" value="1"/>
</dbReference>
<evidence type="ECO:0000256" key="1">
    <source>
        <dbReference type="ARBA" id="ARBA00000971"/>
    </source>
</evidence>
<dbReference type="GO" id="GO:0043335">
    <property type="term" value="P:protein unfolding"/>
    <property type="evidence" value="ECO:0007669"/>
    <property type="project" value="TreeGrafter"/>
</dbReference>
<keyword evidence="15" id="KW-0175">Coiled coil</keyword>
<dbReference type="GO" id="GO:0051301">
    <property type="term" value="P:cell division"/>
    <property type="evidence" value="ECO:0007669"/>
    <property type="project" value="UniProtKB-KW"/>
</dbReference>
<dbReference type="SUPFAM" id="SSF102735">
    <property type="entry name" value="Trigger factor ribosome-binding domain"/>
    <property type="match status" value="1"/>
</dbReference>
<evidence type="ECO:0000256" key="14">
    <source>
        <dbReference type="RuleBase" id="RU003914"/>
    </source>
</evidence>
<feature type="coiled-coil region" evidence="15">
    <location>
        <begin position="277"/>
        <end position="311"/>
    </location>
</feature>
<evidence type="ECO:0000313" key="18">
    <source>
        <dbReference type="EMBL" id="QKD82191.1"/>
    </source>
</evidence>
<dbReference type="InterPro" id="IPR005215">
    <property type="entry name" value="Trig_fac"/>
</dbReference>
<keyword evidence="5 12" id="KW-0132">Cell division</keyword>
<evidence type="ECO:0000256" key="11">
    <source>
        <dbReference type="ARBA" id="ARBA00029986"/>
    </source>
</evidence>
<gene>
    <name evidence="12" type="primary">tig</name>
    <name evidence="18" type="ORF">HPC62_08275</name>
</gene>
<dbReference type="InterPro" id="IPR027304">
    <property type="entry name" value="Trigger_fact/SurA_dom_sf"/>
</dbReference>
<dbReference type="GO" id="GO:0043022">
    <property type="term" value="F:ribosome binding"/>
    <property type="evidence" value="ECO:0007669"/>
    <property type="project" value="TreeGrafter"/>
</dbReference>
<evidence type="ECO:0000259" key="17">
    <source>
        <dbReference type="PROSITE" id="PS50059"/>
    </source>
</evidence>
<dbReference type="EC" id="5.2.1.8" evidence="3 12"/>
<dbReference type="GO" id="GO:0051083">
    <property type="term" value="P:'de novo' cotranslational protein folding"/>
    <property type="evidence" value="ECO:0007669"/>
    <property type="project" value="TreeGrafter"/>
</dbReference>
<feature type="compositionally biased region" description="Acidic residues" evidence="16">
    <location>
        <begin position="443"/>
        <end position="453"/>
    </location>
</feature>
<evidence type="ECO:0000256" key="15">
    <source>
        <dbReference type="SAM" id="Coils"/>
    </source>
</evidence>
<dbReference type="HAMAP" id="MF_00303">
    <property type="entry name" value="Trigger_factor_Tig"/>
    <property type="match status" value="1"/>
</dbReference>
<dbReference type="Pfam" id="PF05697">
    <property type="entry name" value="Trigger_N"/>
    <property type="match status" value="1"/>
</dbReference>
<comment type="subcellular location">
    <subcellularLocation>
        <location evidence="12">Cytoplasm</location>
    </subcellularLocation>
    <text evidence="12">About half TF is bound to the ribosome near the polypeptide exit tunnel while the other half is free in the cytoplasm.</text>
</comment>
<dbReference type="InterPro" id="IPR046357">
    <property type="entry name" value="PPIase_dom_sf"/>
</dbReference>
<dbReference type="InterPro" id="IPR037041">
    <property type="entry name" value="Trigger_fac_C_sf"/>
</dbReference>
<evidence type="ECO:0000256" key="4">
    <source>
        <dbReference type="ARBA" id="ARBA00016902"/>
    </source>
</evidence>
<organism evidence="18 19">
    <name type="scientific">Thermoleptolyngbya sichuanensis A183</name>
    <dbReference type="NCBI Taxonomy" id="2737172"/>
    <lineage>
        <taxon>Bacteria</taxon>
        <taxon>Bacillati</taxon>
        <taxon>Cyanobacteriota</taxon>
        <taxon>Cyanophyceae</taxon>
        <taxon>Oculatellales</taxon>
        <taxon>Oculatellaceae</taxon>
        <taxon>Thermoleptolyngbya</taxon>
        <taxon>Thermoleptolyngbya sichuanensis</taxon>
    </lineage>
</organism>
<dbReference type="FunFam" id="3.10.50.40:FF:000001">
    <property type="entry name" value="Trigger factor"/>
    <property type="match status" value="1"/>
</dbReference>
<evidence type="ECO:0000256" key="6">
    <source>
        <dbReference type="ARBA" id="ARBA00023110"/>
    </source>
</evidence>
<accession>A0A6M8BEY5</accession>
<dbReference type="Gene3D" id="1.10.3120.10">
    <property type="entry name" value="Trigger factor, C-terminal domain"/>
    <property type="match status" value="1"/>
</dbReference>
<dbReference type="SUPFAM" id="SSF54534">
    <property type="entry name" value="FKBP-like"/>
    <property type="match status" value="1"/>
</dbReference>
<dbReference type="PANTHER" id="PTHR30560">
    <property type="entry name" value="TRIGGER FACTOR CHAPERONE AND PEPTIDYL-PROLYL CIS/TRANS ISOMERASE"/>
    <property type="match status" value="1"/>
</dbReference>
<dbReference type="Proteomes" id="UP000505210">
    <property type="component" value="Chromosome"/>
</dbReference>
<dbReference type="Gene3D" id="3.30.70.1050">
    <property type="entry name" value="Trigger factor ribosome-binding domain"/>
    <property type="match status" value="1"/>
</dbReference>
<evidence type="ECO:0000256" key="13">
    <source>
        <dbReference type="PROSITE-ProRule" id="PRU00277"/>
    </source>
</evidence>
<evidence type="ECO:0000256" key="7">
    <source>
        <dbReference type="ARBA" id="ARBA00023186"/>
    </source>
</evidence>
<dbReference type="GO" id="GO:0015031">
    <property type="term" value="P:protein transport"/>
    <property type="evidence" value="ECO:0007669"/>
    <property type="project" value="UniProtKB-UniRule"/>
</dbReference>
<comment type="function">
    <text evidence="10 12">Involved in protein export. Acts as a chaperone by maintaining the newly synthesized protein in an open conformation. Functions as a peptidyl-prolyl cis-trans isomerase.</text>
</comment>
<evidence type="ECO:0000256" key="5">
    <source>
        <dbReference type="ARBA" id="ARBA00022618"/>
    </source>
</evidence>
<dbReference type="InterPro" id="IPR036611">
    <property type="entry name" value="Trigger_fac_ribosome-bd_sf"/>
</dbReference>
<feature type="domain" description="PPIase FKBP-type" evidence="17">
    <location>
        <begin position="169"/>
        <end position="260"/>
    </location>
</feature>
<feature type="compositionally biased region" description="Acidic residues" evidence="16">
    <location>
        <begin position="524"/>
        <end position="538"/>
    </location>
</feature>
<comment type="catalytic activity">
    <reaction evidence="1 12 13">
        <text>[protein]-peptidylproline (omega=180) = [protein]-peptidylproline (omega=0)</text>
        <dbReference type="Rhea" id="RHEA:16237"/>
        <dbReference type="Rhea" id="RHEA-COMP:10747"/>
        <dbReference type="Rhea" id="RHEA-COMP:10748"/>
        <dbReference type="ChEBI" id="CHEBI:83833"/>
        <dbReference type="ChEBI" id="CHEBI:83834"/>
        <dbReference type="EC" id="5.2.1.8"/>
    </reaction>
</comment>
<dbReference type="PANTHER" id="PTHR30560:SF3">
    <property type="entry name" value="TRIGGER FACTOR-LIKE PROTEIN TIG, CHLOROPLASTIC"/>
    <property type="match status" value="1"/>
</dbReference>
<dbReference type="KEGG" id="theu:HPC62_08275"/>
<dbReference type="AlphaFoldDB" id="A0A6M8BEY5"/>
<keyword evidence="8 12" id="KW-0413">Isomerase</keyword>
<evidence type="ECO:0000256" key="3">
    <source>
        <dbReference type="ARBA" id="ARBA00013194"/>
    </source>
</evidence>
<dbReference type="InterPro" id="IPR008881">
    <property type="entry name" value="Trigger_fac_ribosome-bd_bac"/>
</dbReference>
<keyword evidence="7 12" id="KW-0143">Chaperone</keyword>
<proteinExistence type="inferred from homology"/>
<dbReference type="SUPFAM" id="SSF109998">
    <property type="entry name" value="Triger factor/SurA peptide-binding domain-like"/>
    <property type="match status" value="1"/>
</dbReference>
<reference evidence="18 19" key="1">
    <citation type="submission" date="2020-05" db="EMBL/GenBank/DDBJ databases">
        <title>Complete genome sequence of of a novel Thermoleptolyngbya strain isolated from hot springs of Ganzi, Sichuan China.</title>
        <authorList>
            <person name="Tang J."/>
            <person name="Daroch M."/>
            <person name="Li L."/>
            <person name="Waleron K."/>
            <person name="Waleron M."/>
            <person name="Waleron M."/>
        </authorList>
    </citation>
    <scope>NUCLEOTIDE SEQUENCE [LARGE SCALE GENOMIC DNA]</scope>
    <source>
        <strain evidence="18 19">PKUAC-SCTA183</strain>
    </source>
</reference>
<dbReference type="GO" id="GO:0005737">
    <property type="term" value="C:cytoplasm"/>
    <property type="evidence" value="ECO:0007669"/>
    <property type="project" value="UniProtKB-SubCell"/>
</dbReference>
<comment type="domain">
    <text evidence="12">Consists of 3 domains; the N-terminus binds the ribosome, the middle domain has PPIase activity, while the C-terminus has intrinsic chaperone activity on its own.</text>
</comment>
<dbReference type="FunFam" id="3.30.70.1050:FF:000004">
    <property type="entry name" value="Trigger factor"/>
    <property type="match status" value="1"/>
</dbReference>
<name>A0A6M8BEY5_9CYAN</name>
<evidence type="ECO:0000256" key="10">
    <source>
        <dbReference type="ARBA" id="ARBA00024849"/>
    </source>
</evidence>